<evidence type="ECO:0000256" key="6">
    <source>
        <dbReference type="ARBA" id="ARBA00093790"/>
    </source>
</evidence>
<keyword evidence="4" id="KW-0378">Hydrolase</keyword>
<sequence>MVLEIKTLMKTEPILQIEFILEKCVRGALRRTKLNRTFRPFHEALLTKGMVNASSFERSFSTSFGQGPIEEISKIVALDYGFSVTRQKETIVNVFKGAIDEIERISSGLRSGELKPNWEREIKNIHAFEKGDTVVRRVLSDLHLEKNGTEIFISIKTVKPNLDQTEKAKKDLMLLKAHNPNFETYFGLFYNPGGPLKSDYNWSIPSKIFDMKNDSIVLIGEEYWDKLGGFGTYSSLIEIFARVGERTRSEILNL</sequence>
<reference evidence="8" key="1">
    <citation type="submission" date="2016-10" db="EMBL/GenBank/DDBJ databases">
        <authorList>
            <person name="Varghese N."/>
            <person name="Submissions S."/>
        </authorList>
    </citation>
    <scope>NUCLEOTIDE SEQUENCE [LARGE SCALE GENOMIC DNA]</scope>
    <source>
        <strain evidence="8">DSM 22703</strain>
    </source>
</reference>
<dbReference type="EC" id="3.1.21.4" evidence="6"/>
<dbReference type="Pfam" id="PF09520">
    <property type="entry name" value="RE_TdeIII"/>
    <property type="match status" value="1"/>
</dbReference>
<accession>A0A1G5ZQC2</accession>
<keyword evidence="8" id="KW-1185">Reference proteome</keyword>
<dbReference type="GO" id="GO:0003677">
    <property type="term" value="F:DNA binding"/>
    <property type="evidence" value="ECO:0007669"/>
    <property type="project" value="InterPro"/>
</dbReference>
<comment type="catalytic activity">
    <reaction evidence="5">
        <text>Endonucleolytic cleavage of DNA to give specific double-stranded fragments with terminal 5'-phosphates.</text>
        <dbReference type="EC" id="3.1.21.4"/>
    </reaction>
</comment>
<evidence type="ECO:0000256" key="3">
    <source>
        <dbReference type="ARBA" id="ARBA00022759"/>
    </source>
</evidence>
<keyword evidence="1" id="KW-0540">Nuclease</keyword>
<dbReference type="Proteomes" id="UP000198756">
    <property type="component" value="Unassembled WGS sequence"/>
</dbReference>
<keyword evidence="3 7" id="KW-0255">Endonuclease</keyword>
<dbReference type="GO" id="GO:0009036">
    <property type="term" value="F:type II site-specific deoxyribonuclease activity"/>
    <property type="evidence" value="ECO:0007669"/>
    <property type="project" value="InterPro"/>
</dbReference>
<keyword evidence="2" id="KW-0680">Restriction system</keyword>
<evidence type="ECO:0000313" key="7">
    <source>
        <dbReference type="EMBL" id="SDA96676.1"/>
    </source>
</evidence>
<proteinExistence type="predicted"/>
<dbReference type="GO" id="GO:0009307">
    <property type="term" value="P:DNA restriction-modification system"/>
    <property type="evidence" value="ECO:0007669"/>
    <property type="project" value="InterPro"/>
</dbReference>
<dbReference type="AlphaFoldDB" id="A0A1G5ZQC2"/>
<organism evidence="7 8">
    <name type="scientific">Algoriphagus alkaliphilus</name>
    <dbReference type="NCBI Taxonomy" id="279824"/>
    <lineage>
        <taxon>Bacteria</taxon>
        <taxon>Pseudomonadati</taxon>
        <taxon>Bacteroidota</taxon>
        <taxon>Cytophagia</taxon>
        <taxon>Cytophagales</taxon>
        <taxon>Cyclobacteriaceae</taxon>
        <taxon>Algoriphagus</taxon>
    </lineage>
</organism>
<evidence type="ECO:0000256" key="2">
    <source>
        <dbReference type="ARBA" id="ARBA00022747"/>
    </source>
</evidence>
<dbReference type="EMBL" id="FMXE01000053">
    <property type="protein sequence ID" value="SDA96676.1"/>
    <property type="molecule type" value="Genomic_DNA"/>
</dbReference>
<name>A0A1G5ZQC2_9BACT</name>
<evidence type="ECO:0000256" key="5">
    <source>
        <dbReference type="ARBA" id="ARBA00093760"/>
    </source>
</evidence>
<evidence type="ECO:0000313" key="8">
    <source>
        <dbReference type="Proteomes" id="UP000198756"/>
    </source>
</evidence>
<evidence type="ECO:0000256" key="1">
    <source>
        <dbReference type="ARBA" id="ARBA00022722"/>
    </source>
</evidence>
<protein>
    <recommendedName>
        <fullName evidence="6">type II site-specific deoxyribonuclease</fullName>
        <ecNumber evidence="6">3.1.21.4</ecNumber>
    </recommendedName>
</protein>
<gene>
    <name evidence="7" type="ORF">SAMN03080617_04269</name>
</gene>
<dbReference type="InterPro" id="IPR019045">
    <property type="entry name" value="Restrct_endonuc_II_HinfI"/>
</dbReference>
<evidence type="ECO:0000256" key="4">
    <source>
        <dbReference type="ARBA" id="ARBA00022801"/>
    </source>
</evidence>